<keyword evidence="2" id="KW-1185">Reference proteome</keyword>
<sequence>MVYNTSSAIRTKSAPIDTYSTALFNFNHYKYYLDNLNPQCGLLTFRSTLITLGFCPFYLGDKRSAVSLATVFCPHLYCEERKYINNLYLQWHFFDIHSIEEPQSNCIKRKRKWQLQSEPAGTTFRNLSNETLPSLEDYFLTNTLPTSFKDSDITSADNLFMEFIHLDDD</sequence>
<gene>
    <name evidence="1" type="ORF">PROQFM164_S02g003144</name>
</gene>
<name>W6Q8H5_PENRF</name>
<evidence type="ECO:0000313" key="2">
    <source>
        <dbReference type="Proteomes" id="UP000030686"/>
    </source>
</evidence>
<reference evidence="1" key="1">
    <citation type="journal article" date="2014" name="Nat. Commun.">
        <title>Multiple recent horizontal transfers of a large genomic region in cheese making fungi.</title>
        <authorList>
            <person name="Cheeseman K."/>
            <person name="Ropars J."/>
            <person name="Renault P."/>
            <person name="Dupont J."/>
            <person name="Gouzy J."/>
            <person name="Branca A."/>
            <person name="Abraham A.L."/>
            <person name="Ceppi M."/>
            <person name="Conseiller E."/>
            <person name="Debuchy R."/>
            <person name="Malagnac F."/>
            <person name="Goarin A."/>
            <person name="Silar P."/>
            <person name="Lacoste S."/>
            <person name="Sallet E."/>
            <person name="Bensimon A."/>
            <person name="Giraud T."/>
            <person name="Brygoo Y."/>
        </authorList>
    </citation>
    <scope>NUCLEOTIDE SEQUENCE [LARGE SCALE GENOMIC DNA]</scope>
    <source>
        <strain evidence="1">FM164</strain>
    </source>
</reference>
<dbReference type="AlphaFoldDB" id="W6Q8H5"/>
<proteinExistence type="predicted"/>
<evidence type="ECO:0000313" key="1">
    <source>
        <dbReference type="EMBL" id="CDM32993.1"/>
    </source>
</evidence>
<accession>W6Q8H5</accession>
<dbReference type="Proteomes" id="UP000030686">
    <property type="component" value="Unassembled WGS sequence"/>
</dbReference>
<dbReference type="EMBL" id="HG792016">
    <property type="protein sequence ID" value="CDM32993.1"/>
    <property type="molecule type" value="Genomic_DNA"/>
</dbReference>
<dbReference type="OrthoDB" id="4357582at2759"/>
<organism evidence="1 2">
    <name type="scientific">Penicillium roqueforti (strain FM164)</name>
    <dbReference type="NCBI Taxonomy" id="1365484"/>
    <lineage>
        <taxon>Eukaryota</taxon>
        <taxon>Fungi</taxon>
        <taxon>Dikarya</taxon>
        <taxon>Ascomycota</taxon>
        <taxon>Pezizomycotina</taxon>
        <taxon>Eurotiomycetes</taxon>
        <taxon>Eurotiomycetidae</taxon>
        <taxon>Eurotiales</taxon>
        <taxon>Aspergillaceae</taxon>
        <taxon>Penicillium</taxon>
    </lineage>
</organism>
<protein>
    <submittedName>
        <fullName evidence="1">Genomic scaffold, ProqFM164S02</fullName>
    </submittedName>
</protein>
<dbReference type="STRING" id="1365484.W6Q8H5"/>